<keyword evidence="2 4" id="KW-0545">Nucleotide biosynthesis</keyword>
<dbReference type="GO" id="GO:0002189">
    <property type="term" value="C:ribose phosphate diphosphokinase complex"/>
    <property type="evidence" value="ECO:0007669"/>
    <property type="project" value="TreeGrafter"/>
</dbReference>
<accession>A0A096P7Y6</accession>
<dbReference type="Pfam" id="PF00156">
    <property type="entry name" value="Pribosyltran"/>
    <property type="match status" value="1"/>
</dbReference>
<dbReference type="OrthoDB" id="10263753at2759"/>
<dbReference type="InParanoid" id="A0A096P7Y6"/>
<evidence type="ECO:0000313" key="7">
    <source>
        <dbReference type="EMBL" id="CEG00357.1"/>
    </source>
</evidence>
<evidence type="ECO:0000256" key="3">
    <source>
        <dbReference type="ARBA" id="ARBA00049535"/>
    </source>
</evidence>
<comment type="caution">
    <text evidence="7">The sequence shown here is derived from an EMBL/GenBank/DDBJ whole genome shotgun (WGS) entry which is preliminary data.</text>
</comment>
<evidence type="ECO:0000313" key="8">
    <source>
        <dbReference type="Proteomes" id="UP000009170"/>
    </source>
</evidence>
<dbReference type="Pfam" id="PF13793">
    <property type="entry name" value="Pribosyltran_N"/>
    <property type="match status" value="1"/>
</dbReference>
<dbReference type="InterPro" id="IPR029057">
    <property type="entry name" value="PRTase-like"/>
</dbReference>
<dbReference type="InterPro" id="IPR029099">
    <property type="entry name" value="Pribosyltran_N"/>
</dbReference>
<dbReference type="GO" id="GO:0006015">
    <property type="term" value="P:5-phosphoribose 1-diphosphate biosynthetic process"/>
    <property type="evidence" value="ECO:0007669"/>
    <property type="project" value="TreeGrafter"/>
</dbReference>
<dbReference type="CDD" id="cd06223">
    <property type="entry name" value="PRTases_typeI"/>
    <property type="match status" value="1"/>
</dbReference>
<gene>
    <name evidence="7" type="ORF">OT_ostta16g01450</name>
</gene>
<dbReference type="InterPro" id="IPR005946">
    <property type="entry name" value="Rib-P_diPkinase"/>
</dbReference>
<evidence type="ECO:0000259" key="6">
    <source>
        <dbReference type="Pfam" id="PF13793"/>
    </source>
</evidence>
<dbReference type="Gene3D" id="3.40.50.2020">
    <property type="match status" value="2"/>
</dbReference>
<dbReference type="InterPro" id="IPR000836">
    <property type="entry name" value="PRTase_dom"/>
</dbReference>
<name>A0A096P7Y6_OSTTA</name>
<dbReference type="GO" id="GO:0004749">
    <property type="term" value="F:ribose phosphate diphosphokinase activity"/>
    <property type="evidence" value="ECO:0007669"/>
    <property type="project" value="UniProtKB-EC"/>
</dbReference>
<keyword evidence="8" id="KW-1185">Reference proteome</keyword>
<evidence type="ECO:0000256" key="2">
    <source>
        <dbReference type="ARBA" id="ARBA00022727"/>
    </source>
</evidence>
<evidence type="ECO:0000256" key="4">
    <source>
        <dbReference type="RuleBase" id="RU004324"/>
    </source>
</evidence>
<dbReference type="FunFam" id="3.40.50.2020:FF:000032">
    <property type="entry name" value="ribose-phosphate pyrophosphokinase 4"/>
    <property type="match status" value="1"/>
</dbReference>
<dbReference type="KEGG" id="ota:OT_ostta16g01450"/>
<proteinExistence type="inferred from homology"/>
<evidence type="ECO:0000256" key="1">
    <source>
        <dbReference type="ARBA" id="ARBA00006478"/>
    </source>
</evidence>
<dbReference type="PANTHER" id="PTHR10210">
    <property type="entry name" value="RIBOSE-PHOSPHATE DIPHOSPHOKINASE FAMILY MEMBER"/>
    <property type="match status" value="1"/>
</dbReference>
<dbReference type="SMART" id="SM01400">
    <property type="entry name" value="Pribosyltran_N"/>
    <property type="match status" value="1"/>
</dbReference>
<dbReference type="GO" id="GO:0005737">
    <property type="term" value="C:cytoplasm"/>
    <property type="evidence" value="ECO:0007669"/>
    <property type="project" value="TreeGrafter"/>
</dbReference>
<comment type="similarity">
    <text evidence="1 4">Belongs to the ribose-phosphate pyrophosphokinase family.</text>
</comment>
<dbReference type="SUPFAM" id="SSF53271">
    <property type="entry name" value="PRTase-like"/>
    <property type="match status" value="2"/>
</dbReference>
<sequence length="481" mass="51978">MMMIRSRVDVVGAGARATPTSREDGGRCFARRKGSTGAKAAMVGWADDARGGRRVIAAARATTGDDGRLKTPARRRRGGKAGVKRMLRVVGAIADAGSTTAAAAAAAAAATATTSAGMEPKPMIAQKVSKHTKTSEVSESKGESSAVANRRLTRAKFSDEASYTRRRKFPVLFYSKEMEPLAHKVAAASENVVELGQIDWRTFPDGFPDLFINDAYDVRDRHVAFLASFHSPEVIFEQLSIIYSLPKMFVASFTLVLPFFPTGTAERVVREGEVATAVTLARILSNIPPSRGGPTSTIIFDIHALQERFYFGDSILPCFESGIPLLLERLNALEDSNNVVIAYPDEGAYKRFHSFFAGAGYECVVCTKVREGSKRIVKLKEGEPIGRHVVIVDDLVQSGSTLIECQKLLHRLGAAKVSAYATHGVFPNASWKRFTSSGVGGQGFSNFWITDSCPQTVEAIAGHEPFEVLSLARAIVDALEV</sequence>
<feature type="domain" description="Ribose-phosphate pyrophosphokinase N-terminal" evidence="6">
    <location>
        <begin position="172"/>
        <end position="286"/>
    </location>
</feature>
<dbReference type="EMBL" id="CAID01000016">
    <property type="protein sequence ID" value="CEG00357.1"/>
    <property type="molecule type" value="Genomic_DNA"/>
</dbReference>
<reference evidence="8" key="1">
    <citation type="journal article" date="2006" name="Proc. Natl. Acad. Sci. U.S.A.">
        <title>Genome analysis of the smallest free-living eukaryote Ostreococcus tauri unveils many unique features.</title>
        <authorList>
            <person name="Derelle E."/>
            <person name="Ferraz C."/>
            <person name="Rombauts S."/>
            <person name="Rouze P."/>
            <person name="Worden A.Z."/>
            <person name="Robbens S."/>
            <person name="Partensky F."/>
            <person name="Degroeve S."/>
            <person name="Echeynie S."/>
            <person name="Cooke R."/>
            <person name="Saeys Y."/>
            <person name="Wuyts J."/>
            <person name="Jabbari K."/>
            <person name="Bowler C."/>
            <person name="Panaud O."/>
            <person name="Piegu B."/>
            <person name="Ball S.G."/>
            <person name="Ral J.-P."/>
            <person name="Bouget F.-Y."/>
            <person name="Piganeau G."/>
            <person name="De Baets B."/>
            <person name="Picard A."/>
            <person name="Delseny M."/>
            <person name="Demaille J."/>
            <person name="Van de Peer Y."/>
            <person name="Moreau H."/>
        </authorList>
    </citation>
    <scope>NUCLEOTIDE SEQUENCE [LARGE SCALE GENOMIC DNA]</scope>
    <source>
        <strain evidence="8">OTTH 0595 / CCAP 157/2 / RCC745</strain>
    </source>
</reference>
<protein>
    <submittedName>
        <fullName evidence="7">Ribose-phosphate diphosphokinase</fullName>
    </submittedName>
</protein>
<organism evidence="7 8">
    <name type="scientific">Ostreococcus tauri</name>
    <name type="common">Marine green alga</name>
    <dbReference type="NCBI Taxonomy" id="70448"/>
    <lineage>
        <taxon>Eukaryota</taxon>
        <taxon>Viridiplantae</taxon>
        <taxon>Chlorophyta</taxon>
        <taxon>Mamiellophyceae</taxon>
        <taxon>Mamiellales</taxon>
        <taxon>Bathycoccaceae</taxon>
        <taxon>Ostreococcus</taxon>
    </lineage>
</organism>
<feature type="domain" description="Phosphoribosyltransferase" evidence="5">
    <location>
        <begin position="379"/>
        <end position="423"/>
    </location>
</feature>
<dbReference type="NCBIfam" id="TIGR01251">
    <property type="entry name" value="ribP_PPkin"/>
    <property type="match status" value="1"/>
</dbReference>
<evidence type="ECO:0000259" key="5">
    <source>
        <dbReference type="Pfam" id="PF00156"/>
    </source>
</evidence>
<dbReference type="GO" id="GO:0006164">
    <property type="term" value="P:purine nucleotide biosynthetic process"/>
    <property type="evidence" value="ECO:0007669"/>
    <property type="project" value="TreeGrafter"/>
</dbReference>
<dbReference type="GeneID" id="9830968"/>
<dbReference type="FunCoup" id="A0A096P7Y6">
    <property type="interactions" value="626"/>
</dbReference>
<comment type="catalytic activity">
    <reaction evidence="3">
        <text>D-ribose 5-phosphate + ATP = 5-phospho-alpha-D-ribose 1-diphosphate + AMP + H(+)</text>
        <dbReference type="Rhea" id="RHEA:15609"/>
        <dbReference type="ChEBI" id="CHEBI:15378"/>
        <dbReference type="ChEBI" id="CHEBI:30616"/>
        <dbReference type="ChEBI" id="CHEBI:58017"/>
        <dbReference type="ChEBI" id="CHEBI:78346"/>
        <dbReference type="ChEBI" id="CHEBI:456215"/>
        <dbReference type="EC" id="2.7.6.1"/>
    </reaction>
</comment>
<dbReference type="AlphaFoldDB" id="A0A096P7Y6"/>
<dbReference type="PANTHER" id="PTHR10210:SF45">
    <property type="entry name" value="RIBOSE-PHOSPHATE PYROPHOSPHOKINASE 3, CHLOROPLASTIC"/>
    <property type="match status" value="1"/>
</dbReference>
<dbReference type="Proteomes" id="UP000009170">
    <property type="component" value="Unassembled WGS sequence"/>
</dbReference>
<dbReference type="RefSeq" id="XP_003083594.2">
    <property type="nucleotide sequence ID" value="XM_003083546.2"/>
</dbReference>
<reference evidence="7 8" key="2">
    <citation type="journal article" date="2014" name="BMC Genomics">
        <title>An improved genome of the model marine alga Ostreococcus tauri unfolds by assessing Illumina de novo assemblies.</title>
        <authorList>
            <person name="Blanc-Mathieu R."/>
            <person name="Verhelst B."/>
            <person name="Derelle E."/>
            <person name="Rombauts S."/>
            <person name="Bouget F.Y."/>
            <person name="Carre I."/>
            <person name="Chateau A."/>
            <person name="Eyre-Walker A."/>
            <person name="Grimsley N."/>
            <person name="Moreau H."/>
            <person name="Piegu B."/>
            <person name="Rivals E."/>
            <person name="Schackwitz W."/>
            <person name="Van de Peer Y."/>
            <person name="Piganeau G."/>
        </authorList>
    </citation>
    <scope>NUCLEOTIDE SEQUENCE [LARGE SCALE GENOMIC DNA]</scope>
    <source>
        <strain evidence="8">OTTH 0595 / CCAP 157/2 / RCC745</strain>
    </source>
</reference>
<dbReference type="STRING" id="70448.A0A096P7Y6"/>
<dbReference type="GO" id="GO:0000287">
    <property type="term" value="F:magnesium ion binding"/>
    <property type="evidence" value="ECO:0007669"/>
    <property type="project" value="InterPro"/>
</dbReference>